<feature type="domain" description="K Homology" evidence="2">
    <location>
        <begin position="154"/>
        <end position="247"/>
    </location>
</feature>
<dbReference type="InterPro" id="IPR036612">
    <property type="entry name" value="KH_dom_type_1_sf"/>
</dbReference>
<keyword evidence="3" id="KW-1185">Reference proteome</keyword>
<dbReference type="SMART" id="SM00322">
    <property type="entry name" value="KH"/>
    <property type="match status" value="1"/>
</dbReference>
<dbReference type="WBParaSite" id="SPAL_0001432200.1">
    <property type="protein sequence ID" value="SPAL_0001432200.1"/>
    <property type="gene ID" value="SPAL_0001432200"/>
</dbReference>
<evidence type="ECO:0000256" key="1">
    <source>
        <dbReference type="SAM" id="MobiDB-lite"/>
    </source>
</evidence>
<dbReference type="Pfam" id="PF22675">
    <property type="entry name" value="KH-I_KHDC4-BBP"/>
    <property type="match status" value="1"/>
</dbReference>
<accession>A0A0N5C8T5</accession>
<protein>
    <submittedName>
        <fullName evidence="4">KH domain-containing protein</fullName>
    </submittedName>
</protein>
<dbReference type="Gene3D" id="3.30.1370.10">
    <property type="entry name" value="K Homology domain, type 1"/>
    <property type="match status" value="1"/>
</dbReference>
<proteinExistence type="predicted"/>
<dbReference type="InterPro" id="IPR004087">
    <property type="entry name" value="KH_dom"/>
</dbReference>
<name>A0A0N5C8T5_STREA</name>
<feature type="region of interest" description="Disordered" evidence="1">
    <location>
        <begin position="129"/>
        <end position="148"/>
    </location>
</feature>
<dbReference type="AlphaFoldDB" id="A0A0N5C8T5"/>
<organism evidence="3 4">
    <name type="scientific">Strongyloides papillosus</name>
    <name type="common">Intestinal threadworm</name>
    <dbReference type="NCBI Taxonomy" id="174720"/>
    <lineage>
        <taxon>Eukaryota</taxon>
        <taxon>Metazoa</taxon>
        <taxon>Ecdysozoa</taxon>
        <taxon>Nematoda</taxon>
        <taxon>Chromadorea</taxon>
        <taxon>Rhabditida</taxon>
        <taxon>Tylenchina</taxon>
        <taxon>Panagrolaimomorpha</taxon>
        <taxon>Strongyloidoidea</taxon>
        <taxon>Strongyloididae</taxon>
        <taxon>Strongyloides</taxon>
    </lineage>
</organism>
<evidence type="ECO:0000313" key="3">
    <source>
        <dbReference type="Proteomes" id="UP000046392"/>
    </source>
</evidence>
<sequence>MLSNVPDCFDMDHIQVVNYRQTLYKSIMEDEFQLNKLLPLIQNLQKSYDEVERSLIHKKSVLSNLIMYETMQENTIHLLEDSNDYSNKSNDINSVNTSQSLISVSPPADFQHNSSISDQHSSSIIENNNNKLYNKNTSNTSSNSTTLSSNDNVYVATVTMKIAEDSLRNAGGKLIGVNGSNIKKIRRDCACCIHLRGRGSTKPSELTDLQNKNKASISKAFEPLHVIIQSVHNDRDIAIANVNKAIDRVIQSLDRGMKGADSSRHEITNLEIKETKKRYNKKSSLYS</sequence>
<reference evidence="4" key="1">
    <citation type="submission" date="2017-02" db="UniProtKB">
        <authorList>
            <consortium name="WormBaseParasite"/>
        </authorList>
    </citation>
    <scope>IDENTIFICATION</scope>
</reference>
<dbReference type="InterPro" id="IPR055256">
    <property type="entry name" value="KH_1_KHDC4/BBP-like"/>
</dbReference>
<dbReference type="GO" id="GO:0003723">
    <property type="term" value="F:RNA binding"/>
    <property type="evidence" value="ECO:0007669"/>
    <property type="project" value="InterPro"/>
</dbReference>
<evidence type="ECO:0000259" key="2">
    <source>
        <dbReference type="SMART" id="SM00322"/>
    </source>
</evidence>
<evidence type="ECO:0000313" key="4">
    <source>
        <dbReference type="WBParaSite" id="SPAL_0001432200.1"/>
    </source>
</evidence>
<dbReference type="SUPFAM" id="SSF54791">
    <property type="entry name" value="Eukaryotic type KH-domain (KH-domain type I)"/>
    <property type="match status" value="1"/>
</dbReference>
<dbReference type="Proteomes" id="UP000046392">
    <property type="component" value="Unplaced"/>
</dbReference>